<reference evidence="2" key="2">
    <citation type="submission" date="2021-04" db="EMBL/GenBank/DDBJ databases">
        <authorList>
            <person name="Gilroy R."/>
        </authorList>
    </citation>
    <scope>NUCLEOTIDE SEQUENCE</scope>
    <source>
        <strain evidence="2">CHK188-16595</strain>
    </source>
</reference>
<dbReference type="EMBL" id="DWXN01000006">
    <property type="protein sequence ID" value="HJB74647.1"/>
    <property type="molecule type" value="Genomic_DNA"/>
</dbReference>
<gene>
    <name evidence="2" type="ORF">IAA37_03115</name>
</gene>
<sequence>MPELTIEEFKKQMQAREKITLTMLDNQTAEIMKDEALFKDLLDMLARHVTTSVSNTILVQAQLPDATAVTSIAEWEKRQVPVAKDENGYYPKGIYQITYDGQYADDSGNVHAKYKIYKGYDAEQTVDPDRARAYMNEKPSVNVFYSEPDKVRNLALVNASPIKCIAYNPDSFIADEEFISEAEGVKYIPETKTVILRKIDRSVWFQLVANQIALGMYHRIDGIKFSVKDRVFEAAIVSCMLSRKMGLSTEMYHFDLSELPQKYTPQQFRKMLEQAVEFSKELAFRVNQRIKQQNQPKSPKPVYEPQLGV</sequence>
<evidence type="ECO:0000313" key="2">
    <source>
        <dbReference type="EMBL" id="HJB74647.1"/>
    </source>
</evidence>
<reference evidence="2" key="1">
    <citation type="journal article" date="2021" name="PeerJ">
        <title>Extensive microbial diversity within the chicken gut microbiome revealed by metagenomics and culture.</title>
        <authorList>
            <person name="Gilroy R."/>
            <person name="Ravi A."/>
            <person name="Getino M."/>
            <person name="Pursley I."/>
            <person name="Horton D.L."/>
            <person name="Alikhan N.F."/>
            <person name="Baker D."/>
            <person name="Gharbi K."/>
            <person name="Hall N."/>
            <person name="Watson M."/>
            <person name="Adriaenssens E.M."/>
            <person name="Foster-Nyarko E."/>
            <person name="Jarju S."/>
            <person name="Secka A."/>
            <person name="Antonio M."/>
            <person name="Oren A."/>
            <person name="Chaudhuri R.R."/>
            <person name="La Ragione R."/>
            <person name="Hildebrand F."/>
            <person name="Pallen M.J."/>
        </authorList>
    </citation>
    <scope>NUCLEOTIDE SEQUENCE</scope>
    <source>
        <strain evidence="2">CHK188-16595</strain>
    </source>
</reference>
<organism evidence="2 3">
    <name type="scientific">Candidatus Eubacterium faecale</name>
    <dbReference type="NCBI Taxonomy" id="2838568"/>
    <lineage>
        <taxon>Bacteria</taxon>
        <taxon>Bacillati</taxon>
        <taxon>Bacillota</taxon>
        <taxon>Clostridia</taxon>
        <taxon>Eubacteriales</taxon>
        <taxon>Eubacteriaceae</taxon>
        <taxon>Eubacterium</taxon>
    </lineage>
</organism>
<dbReference type="AlphaFoldDB" id="A0A9D2MHD2"/>
<accession>A0A9D2MHD2</accession>
<name>A0A9D2MHD2_9FIRM</name>
<protein>
    <submittedName>
        <fullName evidence="2">Uncharacterized protein</fullName>
    </submittedName>
</protein>
<comment type="caution">
    <text evidence="2">The sequence shown here is derived from an EMBL/GenBank/DDBJ whole genome shotgun (WGS) entry which is preliminary data.</text>
</comment>
<evidence type="ECO:0000313" key="3">
    <source>
        <dbReference type="Proteomes" id="UP000823877"/>
    </source>
</evidence>
<dbReference type="Proteomes" id="UP000823877">
    <property type="component" value="Unassembled WGS sequence"/>
</dbReference>
<feature type="region of interest" description="Disordered" evidence="1">
    <location>
        <begin position="289"/>
        <end position="309"/>
    </location>
</feature>
<proteinExistence type="predicted"/>
<evidence type="ECO:0000256" key="1">
    <source>
        <dbReference type="SAM" id="MobiDB-lite"/>
    </source>
</evidence>